<sequence length="779" mass="81278">MRGPCSLGASSVLAEQSRGCGWLPRVAPWEQAEPAYTAKVALAERTLIDRVIDGRYRVVRHIADGGMGSVYAAVDLRLERDVALKVMRADLSRDPTFVERFRKEARSAARLNHPHVVSVHDQGEDEGVVFLTMELVEGPTLRAWLRQATALTPREALGTMEEVLSALAAAHRAGIVHRDIKPENVLLSTEGVVKVADFGLARAVASTTATALTGTLMGTVAYLAPEQVERGVADARSDVYAAGLMLHEMLTGRQAVHGDSPIHVAFQHVHGRLPAPSEHAPGLPSALDDLVGVATRRDPDARPVDAGEWLEMLRASRDGLTAEQLDTRPTTATSSTSDTKEAAATKTKAMTRRSGGTRRRTAKTTGAPGAAGAAAGAAAASGGAVGASQSGPGPSLSATNDTDPGGNLNKTGILARATQVIKVDRGDRPASPTAAASASPDKTTGKSTDKGTDSAASATSIGEAMVAIGAAGHDPGKDGRSARRAPSRRRRIAIVAALIVALSGGGTWYAMAGPGSERPVPPVAGTTQYAALAALEGVDLRTQIVEEYSETVPKGEVISTEPEGGQPAWRYSTVTLAMSLGPERYAVPDVTGKTPEEAAQLISDTRLTVGPTREAYHDTVEVGRVYQTTPKIGTELKPGTEVRLAVSRGPEPIELVDWRGKPVSDAEKALEEAGVAVVRGGEEFSSSVPAGAILTQSPGPGTVYRGDTVTFVVSKGPDMVAVPNVRGENANQARRELESAGFTVRIERIAGGLFGTAHSTDPAGGQRAPRGSTITLRIV</sequence>
<evidence type="ECO:0000256" key="7">
    <source>
        <dbReference type="ARBA" id="ARBA00047899"/>
    </source>
</evidence>
<dbReference type="FunFam" id="1.10.510.10:FF:000021">
    <property type="entry name" value="Serine/threonine protein kinase"/>
    <property type="match status" value="1"/>
</dbReference>
<dbReference type="PROSITE" id="PS00108">
    <property type="entry name" value="PROTEIN_KINASE_ST"/>
    <property type="match status" value="1"/>
</dbReference>
<evidence type="ECO:0000256" key="2">
    <source>
        <dbReference type="ARBA" id="ARBA00022527"/>
    </source>
</evidence>
<feature type="compositionally biased region" description="Low complexity" evidence="9">
    <location>
        <begin position="429"/>
        <end position="442"/>
    </location>
</feature>
<evidence type="ECO:0000313" key="12">
    <source>
        <dbReference type="EMBL" id="GAB96945.1"/>
    </source>
</evidence>
<dbReference type="EC" id="2.7.11.1" evidence="1"/>
<keyword evidence="5 12" id="KW-0418">Kinase</keyword>
<feature type="compositionally biased region" description="Low complexity" evidence="9">
    <location>
        <begin position="383"/>
        <end position="395"/>
    </location>
</feature>
<evidence type="ECO:0000256" key="1">
    <source>
        <dbReference type="ARBA" id="ARBA00012513"/>
    </source>
</evidence>
<dbReference type="PANTHER" id="PTHR43289">
    <property type="entry name" value="MITOGEN-ACTIVATED PROTEIN KINASE KINASE KINASE 20-RELATED"/>
    <property type="match status" value="1"/>
</dbReference>
<feature type="region of interest" description="Disordered" evidence="9">
    <location>
        <begin position="423"/>
        <end position="457"/>
    </location>
</feature>
<keyword evidence="13" id="KW-1185">Reference proteome</keyword>
<feature type="compositionally biased region" description="Basic residues" evidence="9">
    <location>
        <begin position="349"/>
        <end position="362"/>
    </location>
</feature>
<organism evidence="12 13">
    <name type="scientific">Kineosphaera limosa NBRC 100340</name>
    <dbReference type="NCBI Taxonomy" id="1184609"/>
    <lineage>
        <taxon>Bacteria</taxon>
        <taxon>Bacillati</taxon>
        <taxon>Actinomycetota</taxon>
        <taxon>Actinomycetes</taxon>
        <taxon>Micrococcales</taxon>
        <taxon>Dermatophilaceae</taxon>
        <taxon>Kineosphaera</taxon>
    </lineage>
</organism>
<protein>
    <recommendedName>
        <fullName evidence="1">non-specific serine/threonine protein kinase</fullName>
        <ecNumber evidence="1">2.7.11.1</ecNumber>
    </recommendedName>
</protein>
<feature type="region of interest" description="Disordered" evidence="9">
    <location>
        <begin position="320"/>
        <end position="370"/>
    </location>
</feature>
<dbReference type="SMART" id="SM00220">
    <property type="entry name" value="S_TKc"/>
    <property type="match status" value="1"/>
</dbReference>
<dbReference type="Pfam" id="PF00069">
    <property type="entry name" value="Pkinase"/>
    <property type="match status" value="1"/>
</dbReference>
<dbReference type="InterPro" id="IPR008271">
    <property type="entry name" value="Ser/Thr_kinase_AS"/>
</dbReference>
<dbReference type="GO" id="GO:0045717">
    <property type="term" value="P:negative regulation of fatty acid biosynthetic process"/>
    <property type="evidence" value="ECO:0007669"/>
    <property type="project" value="UniProtKB-ARBA"/>
</dbReference>
<evidence type="ECO:0000256" key="3">
    <source>
        <dbReference type="ARBA" id="ARBA00022679"/>
    </source>
</evidence>
<feature type="domain" description="PASTA" evidence="11">
    <location>
        <begin position="716"/>
        <end position="779"/>
    </location>
</feature>
<evidence type="ECO:0000313" key="13">
    <source>
        <dbReference type="Proteomes" id="UP000008366"/>
    </source>
</evidence>
<feature type="region of interest" description="Disordered" evidence="9">
    <location>
        <begin position="383"/>
        <end position="410"/>
    </location>
</feature>
<keyword evidence="3" id="KW-0808">Transferase</keyword>
<feature type="domain" description="PASTA" evidence="11">
    <location>
        <begin position="581"/>
        <end position="648"/>
    </location>
</feature>
<feature type="compositionally biased region" description="Basic and acidic residues" evidence="9">
    <location>
        <begin position="443"/>
        <end position="452"/>
    </location>
</feature>
<comment type="catalytic activity">
    <reaction evidence="8">
        <text>L-seryl-[protein] + ATP = O-phospho-L-seryl-[protein] + ADP + H(+)</text>
        <dbReference type="Rhea" id="RHEA:17989"/>
        <dbReference type="Rhea" id="RHEA-COMP:9863"/>
        <dbReference type="Rhea" id="RHEA-COMP:11604"/>
        <dbReference type="ChEBI" id="CHEBI:15378"/>
        <dbReference type="ChEBI" id="CHEBI:29999"/>
        <dbReference type="ChEBI" id="CHEBI:30616"/>
        <dbReference type="ChEBI" id="CHEBI:83421"/>
        <dbReference type="ChEBI" id="CHEBI:456216"/>
        <dbReference type="EC" id="2.7.11.1"/>
    </reaction>
</comment>
<keyword evidence="4" id="KW-0547">Nucleotide-binding</keyword>
<dbReference type="PANTHER" id="PTHR43289:SF34">
    <property type="entry name" value="SERINE_THREONINE-PROTEIN KINASE YBDM-RELATED"/>
    <property type="match status" value="1"/>
</dbReference>
<feature type="domain" description="Protein kinase" evidence="10">
    <location>
        <begin position="56"/>
        <end position="320"/>
    </location>
</feature>
<dbReference type="AlphaFoldDB" id="K6WCE9"/>
<dbReference type="SMART" id="SM00740">
    <property type="entry name" value="PASTA"/>
    <property type="match status" value="4"/>
</dbReference>
<accession>K6WCE9</accession>
<dbReference type="CDD" id="cd14014">
    <property type="entry name" value="STKc_PknB_like"/>
    <property type="match status" value="1"/>
</dbReference>
<dbReference type="Gene3D" id="1.10.510.10">
    <property type="entry name" value="Transferase(Phosphotransferase) domain 1"/>
    <property type="match status" value="1"/>
</dbReference>
<dbReference type="eggNOG" id="COG2815">
    <property type="taxonomic scope" value="Bacteria"/>
</dbReference>
<dbReference type="CDD" id="cd06577">
    <property type="entry name" value="PASTA_pknB"/>
    <property type="match status" value="4"/>
</dbReference>
<name>K6WCE9_9MICO</name>
<gene>
    <name evidence="12" type="ORF">KILIM_052_00430</name>
</gene>
<proteinExistence type="predicted"/>
<comment type="catalytic activity">
    <reaction evidence="7">
        <text>L-threonyl-[protein] + ATP = O-phospho-L-threonyl-[protein] + ADP + H(+)</text>
        <dbReference type="Rhea" id="RHEA:46608"/>
        <dbReference type="Rhea" id="RHEA-COMP:11060"/>
        <dbReference type="Rhea" id="RHEA-COMP:11605"/>
        <dbReference type="ChEBI" id="CHEBI:15378"/>
        <dbReference type="ChEBI" id="CHEBI:30013"/>
        <dbReference type="ChEBI" id="CHEBI:30616"/>
        <dbReference type="ChEBI" id="CHEBI:61977"/>
        <dbReference type="ChEBI" id="CHEBI:456216"/>
        <dbReference type="EC" id="2.7.11.1"/>
    </reaction>
</comment>
<dbReference type="STRING" id="1184609.KILIM_052_00430"/>
<dbReference type="Gene3D" id="3.30.200.20">
    <property type="entry name" value="Phosphorylase Kinase, domain 1"/>
    <property type="match status" value="1"/>
</dbReference>
<evidence type="ECO:0000256" key="8">
    <source>
        <dbReference type="ARBA" id="ARBA00048679"/>
    </source>
</evidence>
<dbReference type="GO" id="GO:0005524">
    <property type="term" value="F:ATP binding"/>
    <property type="evidence" value="ECO:0007669"/>
    <property type="project" value="UniProtKB-KW"/>
</dbReference>
<feature type="compositionally biased region" description="Low complexity" evidence="9">
    <location>
        <begin position="327"/>
        <end position="337"/>
    </location>
</feature>
<evidence type="ECO:0000256" key="9">
    <source>
        <dbReference type="SAM" id="MobiDB-lite"/>
    </source>
</evidence>
<comment type="caution">
    <text evidence="12">The sequence shown here is derived from an EMBL/GenBank/DDBJ whole genome shotgun (WGS) entry which is preliminary data.</text>
</comment>
<dbReference type="Pfam" id="PF03793">
    <property type="entry name" value="PASTA"/>
    <property type="match status" value="4"/>
</dbReference>
<dbReference type="PROSITE" id="PS51178">
    <property type="entry name" value="PASTA"/>
    <property type="match status" value="3"/>
</dbReference>
<dbReference type="PROSITE" id="PS50011">
    <property type="entry name" value="PROTEIN_KINASE_DOM"/>
    <property type="match status" value="1"/>
</dbReference>
<reference evidence="12 13" key="1">
    <citation type="submission" date="2012-08" db="EMBL/GenBank/DDBJ databases">
        <title>Whole genome shotgun sequence of Kineosphaera limosa NBRC 100340.</title>
        <authorList>
            <person name="Yoshida I."/>
            <person name="Isaki S."/>
            <person name="Hosoyama A."/>
            <person name="Tsuchikane K."/>
            <person name="Katsumata H."/>
            <person name="Ando Y."/>
            <person name="Ohji S."/>
            <person name="Hamada M."/>
            <person name="Tamura T."/>
            <person name="Yamazoe A."/>
            <person name="Yamazaki S."/>
            <person name="Fujita N."/>
        </authorList>
    </citation>
    <scope>NUCLEOTIDE SEQUENCE [LARGE SCALE GENOMIC DNA]</scope>
    <source>
        <strain evidence="12 13">NBRC 100340</strain>
    </source>
</reference>
<evidence type="ECO:0000256" key="5">
    <source>
        <dbReference type="ARBA" id="ARBA00022777"/>
    </source>
</evidence>
<keyword evidence="6" id="KW-0067">ATP-binding</keyword>
<dbReference type="eggNOG" id="COG0515">
    <property type="taxonomic scope" value="Bacteria"/>
</dbReference>
<dbReference type="GO" id="GO:0004674">
    <property type="term" value="F:protein serine/threonine kinase activity"/>
    <property type="evidence" value="ECO:0007669"/>
    <property type="project" value="UniProtKB-KW"/>
</dbReference>
<feature type="domain" description="PASTA" evidence="11">
    <location>
        <begin position="649"/>
        <end position="715"/>
    </location>
</feature>
<dbReference type="InterPro" id="IPR005543">
    <property type="entry name" value="PASTA_dom"/>
</dbReference>
<dbReference type="Gene3D" id="3.30.10.20">
    <property type="match status" value="4"/>
</dbReference>
<evidence type="ECO:0000256" key="4">
    <source>
        <dbReference type="ARBA" id="ARBA00022741"/>
    </source>
</evidence>
<evidence type="ECO:0000256" key="6">
    <source>
        <dbReference type="ARBA" id="ARBA00022840"/>
    </source>
</evidence>
<evidence type="ECO:0000259" key="11">
    <source>
        <dbReference type="PROSITE" id="PS51178"/>
    </source>
</evidence>
<keyword evidence="2 12" id="KW-0723">Serine/threonine-protein kinase</keyword>
<evidence type="ECO:0000259" key="10">
    <source>
        <dbReference type="PROSITE" id="PS50011"/>
    </source>
</evidence>
<dbReference type="FunFam" id="3.30.200.20:FF:000035">
    <property type="entry name" value="Serine/threonine protein kinase Stk1"/>
    <property type="match status" value="1"/>
</dbReference>
<dbReference type="EMBL" id="BAHD01000052">
    <property type="protein sequence ID" value="GAB96945.1"/>
    <property type="molecule type" value="Genomic_DNA"/>
</dbReference>
<dbReference type="InterPro" id="IPR011009">
    <property type="entry name" value="Kinase-like_dom_sf"/>
</dbReference>
<dbReference type="Proteomes" id="UP000008366">
    <property type="component" value="Unassembled WGS sequence"/>
</dbReference>
<dbReference type="InterPro" id="IPR000719">
    <property type="entry name" value="Prot_kinase_dom"/>
</dbReference>
<dbReference type="SUPFAM" id="SSF56112">
    <property type="entry name" value="Protein kinase-like (PK-like)"/>
    <property type="match status" value="1"/>
</dbReference>